<name>A0A0B7JWB3_BIOOC</name>
<dbReference type="InterPro" id="IPR021858">
    <property type="entry name" value="Fun_TF"/>
</dbReference>
<evidence type="ECO:0000256" key="2">
    <source>
        <dbReference type="ARBA" id="ARBA00023242"/>
    </source>
</evidence>
<dbReference type="PANTHER" id="PTHR37534">
    <property type="entry name" value="TRANSCRIPTIONAL ACTIVATOR PROTEIN UGA3"/>
    <property type="match status" value="1"/>
</dbReference>
<evidence type="ECO:0000256" key="1">
    <source>
        <dbReference type="ARBA" id="ARBA00004123"/>
    </source>
</evidence>
<dbReference type="SMART" id="SM00066">
    <property type="entry name" value="GAL4"/>
    <property type="match status" value="1"/>
</dbReference>
<dbReference type="GO" id="GO:0008270">
    <property type="term" value="F:zinc ion binding"/>
    <property type="evidence" value="ECO:0007669"/>
    <property type="project" value="InterPro"/>
</dbReference>
<feature type="domain" description="Zn(2)-C6 fungal-type" evidence="3">
    <location>
        <begin position="13"/>
        <end position="41"/>
    </location>
</feature>
<gene>
    <name evidence="4" type="ORF">BN869_000005321_1</name>
</gene>
<protein>
    <recommendedName>
        <fullName evidence="3">Zn(2)-C6 fungal-type domain-containing protein</fullName>
    </recommendedName>
</protein>
<comment type="subcellular location">
    <subcellularLocation>
        <location evidence="1">Nucleus</location>
    </subcellularLocation>
</comment>
<dbReference type="GO" id="GO:0000981">
    <property type="term" value="F:DNA-binding transcription factor activity, RNA polymerase II-specific"/>
    <property type="evidence" value="ECO:0007669"/>
    <property type="project" value="InterPro"/>
</dbReference>
<reference evidence="4" key="1">
    <citation type="submission" date="2015-01" db="EMBL/GenBank/DDBJ databases">
        <authorList>
            <person name="Durling Mikael"/>
        </authorList>
    </citation>
    <scope>NUCLEOTIDE SEQUENCE</scope>
</reference>
<dbReference type="Gene3D" id="4.10.240.10">
    <property type="entry name" value="Zn(2)-C6 fungal-type DNA-binding domain"/>
    <property type="match status" value="1"/>
</dbReference>
<dbReference type="Pfam" id="PF00172">
    <property type="entry name" value="Zn_clus"/>
    <property type="match status" value="1"/>
</dbReference>
<evidence type="ECO:0000259" key="3">
    <source>
        <dbReference type="PROSITE" id="PS50048"/>
    </source>
</evidence>
<sequence>MNHETSPTLSQKPCANCRRRKIACDRHLPTCNTCSRRKQRCEGYSNTLSWPGTHDRRRALKADIPAGHIAEPLFFLNTSSRDVAVYYGSLVTRLGLYSPIPVPKPLPGPTLGTSLTHNEYTFALQVVTSHGDLRRDICNLLYRMAISDDAAPSLAVRSSMNAISYYSLNQISISKHHQFKAISALREAITQITDYKSRAQAIAASMLLSMYEILTQPNDLHDMMQRWTVYFNGCLVIFQSPNFSINSYDGEAETLLDWVSYYSVFFKLCIIHWFQRHSRSQGVLNHETTLSWAILQPRSSLIKSSFGCSLGLLRLLHRSIELACSRNENESLSHSHEILARANDLEHQIETCEQLVCDTVDKTGDDGPGTWKHYSAVARLFQLSALIYLDRVVRGLPASSLLSQQSAKEAFAIMQDLKICERPFPLLMLALQAQEDDERRIILTVLQNATNQRELGDLTMTESVVRTIWAQQDLQDDPDVDGLVILNLAFRAYEKPPCLSFHSWTSTNNKF</sequence>
<organism evidence="4">
    <name type="scientific">Bionectria ochroleuca</name>
    <name type="common">Gliocladium roseum</name>
    <dbReference type="NCBI Taxonomy" id="29856"/>
    <lineage>
        <taxon>Eukaryota</taxon>
        <taxon>Fungi</taxon>
        <taxon>Dikarya</taxon>
        <taxon>Ascomycota</taxon>
        <taxon>Pezizomycotina</taxon>
        <taxon>Sordariomycetes</taxon>
        <taxon>Hypocreomycetidae</taxon>
        <taxon>Hypocreales</taxon>
        <taxon>Bionectriaceae</taxon>
        <taxon>Clonostachys</taxon>
    </lineage>
</organism>
<dbReference type="Pfam" id="PF11951">
    <property type="entry name" value="Fungal_trans_2"/>
    <property type="match status" value="1"/>
</dbReference>
<dbReference type="EMBL" id="CDPU01000013">
    <property type="protein sequence ID" value="CEO49264.1"/>
    <property type="molecule type" value="Genomic_DNA"/>
</dbReference>
<keyword evidence="2" id="KW-0539">Nucleus</keyword>
<dbReference type="SUPFAM" id="SSF57701">
    <property type="entry name" value="Zn2/Cys6 DNA-binding domain"/>
    <property type="match status" value="1"/>
</dbReference>
<dbReference type="InterPro" id="IPR001138">
    <property type="entry name" value="Zn2Cys6_DnaBD"/>
</dbReference>
<dbReference type="GO" id="GO:0045944">
    <property type="term" value="P:positive regulation of transcription by RNA polymerase II"/>
    <property type="evidence" value="ECO:0007669"/>
    <property type="project" value="TreeGrafter"/>
</dbReference>
<accession>A0A0B7JWB3</accession>
<proteinExistence type="predicted"/>
<dbReference type="InterPro" id="IPR036864">
    <property type="entry name" value="Zn2-C6_fun-type_DNA-bd_sf"/>
</dbReference>
<dbReference type="GO" id="GO:0000976">
    <property type="term" value="F:transcription cis-regulatory region binding"/>
    <property type="evidence" value="ECO:0007669"/>
    <property type="project" value="TreeGrafter"/>
</dbReference>
<dbReference type="GO" id="GO:0005634">
    <property type="term" value="C:nucleus"/>
    <property type="evidence" value="ECO:0007669"/>
    <property type="project" value="UniProtKB-SubCell"/>
</dbReference>
<dbReference type="PANTHER" id="PTHR37534:SF49">
    <property type="entry name" value="LYSINE BIOSYNTHESIS REGULATORY PROTEIN LYS14"/>
    <property type="match status" value="1"/>
</dbReference>
<dbReference type="PROSITE" id="PS00463">
    <property type="entry name" value="ZN2_CY6_FUNGAL_1"/>
    <property type="match status" value="1"/>
</dbReference>
<dbReference type="PROSITE" id="PS50048">
    <property type="entry name" value="ZN2_CY6_FUNGAL_2"/>
    <property type="match status" value="1"/>
</dbReference>
<dbReference type="AlphaFoldDB" id="A0A0B7JWB3"/>
<evidence type="ECO:0000313" key="4">
    <source>
        <dbReference type="EMBL" id="CEO49264.1"/>
    </source>
</evidence>
<dbReference type="CDD" id="cd00067">
    <property type="entry name" value="GAL4"/>
    <property type="match status" value="1"/>
</dbReference>